<dbReference type="Gene3D" id="3.20.20.80">
    <property type="entry name" value="Glycosidases"/>
    <property type="match status" value="1"/>
</dbReference>
<sequence length="364" mass="41372">MTAAIVNYGGDYSKYQPSLYNNTGHDSFAISQIGGSVNGWIYEQATYSSHAQQAKSRGWRFHTYIWMQTGSNQSQTQQMLNYFLPRLQQPKGAIVALDYEDGASGNIEANTDNIIFGMRQIKNAGYTPMLYSYKPYMHDNVNVGRVLAVFPNSIWVAGYQPGLSITPNYGYFPSMDGVAIWQYSNYGGKQDLNVDLLGITWNGYRTTDGWQGSGDTWQYYENGSAVKNDWRKVDGKWYHFDNFGNAEVNWKQINNHWYYFNPNHDGTFAGAVTGWQTINGKKYYFDPENAWMLTGRQEIDGKLYAFGDDGALQEAIANQPDDIQPAKDETTVKLSAADRQAIENDLKPYIQNTVKDEISKLRRD</sequence>
<dbReference type="Pfam" id="PF19127">
    <property type="entry name" value="Choline_bind_3"/>
    <property type="match status" value="1"/>
</dbReference>
<dbReference type="Gene3D" id="2.10.270.10">
    <property type="entry name" value="Cholin Binding"/>
    <property type="match status" value="2"/>
</dbReference>
<keyword evidence="4" id="KW-0326">Glycosidase</keyword>
<feature type="repeat" description="Cell wall-binding" evidence="5">
    <location>
        <begin position="272"/>
        <end position="291"/>
    </location>
</feature>
<dbReference type="EMBL" id="ACGV01000194">
    <property type="protein sequence ID" value="EEJ39754.1"/>
    <property type="molecule type" value="Genomic_DNA"/>
</dbReference>
<protein>
    <submittedName>
        <fullName evidence="6">Glycosyl hydrolase family 25</fullName>
    </submittedName>
</protein>
<evidence type="ECO:0000256" key="3">
    <source>
        <dbReference type="ARBA" id="ARBA00022801"/>
    </source>
</evidence>
<dbReference type="AlphaFoldDB" id="C2EWH1"/>
<dbReference type="InterPro" id="IPR018077">
    <property type="entry name" value="Glyco_hydro_fam25_subgr"/>
</dbReference>
<dbReference type="SUPFAM" id="SSF51445">
    <property type="entry name" value="(Trans)glycosidases"/>
    <property type="match status" value="1"/>
</dbReference>
<dbReference type="Pfam" id="PF01473">
    <property type="entry name" value="Choline_bind_1"/>
    <property type="match status" value="2"/>
</dbReference>
<comment type="similarity">
    <text evidence="1">Belongs to the glycosyl hydrolase 25 family.</text>
</comment>
<dbReference type="GO" id="GO:0016998">
    <property type="term" value="P:cell wall macromolecule catabolic process"/>
    <property type="evidence" value="ECO:0007669"/>
    <property type="project" value="InterPro"/>
</dbReference>
<dbReference type="InterPro" id="IPR017853">
    <property type="entry name" value="GH"/>
</dbReference>
<dbReference type="eggNOG" id="COG3757">
    <property type="taxonomic scope" value="Bacteria"/>
</dbReference>
<keyword evidence="2" id="KW-0677">Repeat</keyword>
<dbReference type="PATRIC" id="fig|1423814.6.peg.867"/>
<dbReference type="SMART" id="SM00641">
    <property type="entry name" value="Glyco_25"/>
    <property type="match status" value="1"/>
</dbReference>
<dbReference type="OrthoDB" id="2327954at2"/>
<dbReference type="InterPro" id="IPR018337">
    <property type="entry name" value="Cell_wall/Cho-bd_repeat"/>
</dbReference>
<dbReference type="GO" id="GO:0009253">
    <property type="term" value="P:peptidoglycan catabolic process"/>
    <property type="evidence" value="ECO:0007669"/>
    <property type="project" value="InterPro"/>
</dbReference>
<evidence type="ECO:0000313" key="7">
    <source>
        <dbReference type="Proteomes" id="UP000004483"/>
    </source>
</evidence>
<evidence type="ECO:0000256" key="5">
    <source>
        <dbReference type="PROSITE-ProRule" id="PRU00591"/>
    </source>
</evidence>
<proteinExistence type="inferred from homology"/>
<accession>C2EWH1</accession>
<comment type="caution">
    <text evidence="6">The sequence shown here is derived from an EMBL/GenBank/DDBJ whole genome shotgun (WGS) entry which is preliminary data.</text>
</comment>
<keyword evidence="3 6" id="KW-0378">Hydrolase</keyword>
<dbReference type="SUPFAM" id="SSF69360">
    <property type="entry name" value="Cell wall binding repeat"/>
    <property type="match status" value="1"/>
</dbReference>
<dbReference type="HOGENOM" id="CLU_760294_0_0_9"/>
<dbReference type="Proteomes" id="UP000004483">
    <property type="component" value="Unassembled WGS sequence"/>
</dbReference>
<name>C2EWH1_9LACO</name>
<evidence type="ECO:0000313" key="6">
    <source>
        <dbReference type="EMBL" id="EEJ39754.1"/>
    </source>
</evidence>
<organism evidence="6 7">
    <name type="scientific">Limosilactobacillus vaginalis DSM 5837 = ATCC 49540</name>
    <dbReference type="NCBI Taxonomy" id="1423814"/>
    <lineage>
        <taxon>Bacteria</taxon>
        <taxon>Bacillati</taxon>
        <taxon>Bacillota</taxon>
        <taxon>Bacilli</taxon>
        <taxon>Lactobacillales</taxon>
        <taxon>Lactobacillaceae</taxon>
        <taxon>Limosilactobacillus</taxon>
    </lineage>
</organism>
<feature type="repeat" description="Cell wall-binding" evidence="5">
    <location>
        <begin position="227"/>
        <end position="246"/>
    </location>
</feature>
<dbReference type="STRING" id="1423814.HMPREF0549_1807"/>
<dbReference type="PROSITE" id="PS51170">
    <property type="entry name" value="CW"/>
    <property type="match status" value="2"/>
</dbReference>
<dbReference type="RefSeq" id="WP_003717427.1">
    <property type="nucleotide sequence ID" value="NZ_AZGL01000003.1"/>
</dbReference>
<dbReference type="InterPro" id="IPR002053">
    <property type="entry name" value="Glyco_hydro_25"/>
</dbReference>
<gene>
    <name evidence="6" type="ORF">HMPREF0549_1807</name>
</gene>
<evidence type="ECO:0000256" key="2">
    <source>
        <dbReference type="ARBA" id="ARBA00022737"/>
    </source>
</evidence>
<dbReference type="GO" id="GO:0003796">
    <property type="term" value="F:lysozyme activity"/>
    <property type="evidence" value="ECO:0007669"/>
    <property type="project" value="InterPro"/>
</dbReference>
<dbReference type="eggNOG" id="COG5263">
    <property type="taxonomic scope" value="Bacteria"/>
</dbReference>
<evidence type="ECO:0000256" key="1">
    <source>
        <dbReference type="ARBA" id="ARBA00010646"/>
    </source>
</evidence>
<evidence type="ECO:0000256" key="4">
    <source>
        <dbReference type="ARBA" id="ARBA00023295"/>
    </source>
</evidence>
<reference evidence="6 7" key="1">
    <citation type="submission" date="2009-01" db="EMBL/GenBank/DDBJ databases">
        <authorList>
            <person name="Qin X."/>
            <person name="Bachman B."/>
            <person name="Battles P."/>
            <person name="Bell A."/>
            <person name="Bess C."/>
            <person name="Bickham C."/>
            <person name="Chaboub L."/>
            <person name="Chen D."/>
            <person name="Coyle M."/>
            <person name="Deiros D.R."/>
            <person name="Dinh H."/>
            <person name="Forbes L."/>
            <person name="Fowler G."/>
            <person name="Francisco L."/>
            <person name="Fu Q."/>
            <person name="Gubbala S."/>
            <person name="Hale W."/>
            <person name="Han Y."/>
            <person name="Hemphill L."/>
            <person name="Highlander S.K."/>
            <person name="Hirani K."/>
            <person name="Hogues M."/>
            <person name="Jackson L."/>
            <person name="Jakkamsetti A."/>
            <person name="Javaid M."/>
            <person name="Jiang H."/>
            <person name="Korchina V."/>
            <person name="Kovar C."/>
            <person name="Lara F."/>
            <person name="Lee S."/>
            <person name="Mata R."/>
            <person name="Mathew T."/>
            <person name="Moen C."/>
            <person name="Morales K."/>
            <person name="Munidasa M."/>
            <person name="Nazareth L."/>
            <person name="Ngo R."/>
            <person name="Nguyen L."/>
            <person name="Okwuonu G."/>
            <person name="Ongeri F."/>
            <person name="Patil S."/>
            <person name="Petrosino J."/>
            <person name="Pham C."/>
            <person name="Pham P."/>
            <person name="Pu L.-L."/>
            <person name="Puazo M."/>
            <person name="Raj R."/>
            <person name="Reid J."/>
            <person name="Rouhana J."/>
            <person name="Saada N."/>
            <person name="Shang Y."/>
            <person name="Simmons D."/>
            <person name="Thornton R."/>
            <person name="Warren J."/>
            <person name="Weissenberger G."/>
            <person name="Zhang J."/>
            <person name="Zhang L."/>
            <person name="Zhou C."/>
            <person name="Zhu D."/>
            <person name="Muzny D."/>
            <person name="Worley K."/>
            <person name="Gibbs R."/>
        </authorList>
    </citation>
    <scope>NUCLEOTIDE SEQUENCE [LARGE SCALE GENOMIC DNA]</scope>
    <source>
        <strain evidence="6 7">ATCC 49540</strain>
    </source>
</reference>
<dbReference type="Pfam" id="PF01183">
    <property type="entry name" value="Glyco_hydro_25"/>
    <property type="match status" value="1"/>
</dbReference>